<evidence type="ECO:0000256" key="2">
    <source>
        <dbReference type="ARBA" id="ARBA00007813"/>
    </source>
</evidence>
<evidence type="ECO:0000256" key="3">
    <source>
        <dbReference type="ARBA" id="ARBA00019619"/>
    </source>
</evidence>
<evidence type="ECO:0000256" key="8">
    <source>
        <dbReference type="ARBA" id="ARBA00032007"/>
    </source>
</evidence>
<dbReference type="Proteomes" id="UP000242414">
    <property type="component" value="Unassembled WGS sequence"/>
</dbReference>
<keyword evidence="7 9" id="KW-0539">Nucleus</keyword>
<evidence type="ECO:0000256" key="1">
    <source>
        <dbReference type="ARBA" id="ARBA00004123"/>
    </source>
</evidence>
<feature type="domain" description="Mediator complex subunit MED14 N-terminal" evidence="10">
    <location>
        <begin position="2"/>
        <end position="43"/>
    </location>
</feature>
<evidence type="ECO:0000256" key="4">
    <source>
        <dbReference type="ARBA" id="ARBA00023015"/>
    </source>
</evidence>
<evidence type="ECO:0000256" key="7">
    <source>
        <dbReference type="ARBA" id="ARBA00023242"/>
    </source>
</evidence>
<dbReference type="InterPro" id="IPR013947">
    <property type="entry name" value="Mediator_Med14"/>
</dbReference>
<dbReference type="GO" id="GO:0016592">
    <property type="term" value="C:mediator complex"/>
    <property type="evidence" value="ECO:0007669"/>
    <property type="project" value="UniProtKB-UniRule"/>
</dbReference>
<dbReference type="PANTHER" id="PTHR12809:SF2">
    <property type="entry name" value="MEDIATOR OF RNA POLYMERASE II TRANSCRIPTION SUBUNIT 14"/>
    <property type="match status" value="1"/>
</dbReference>
<proteinExistence type="inferred from homology"/>
<dbReference type="GO" id="GO:0070847">
    <property type="term" value="C:core mediator complex"/>
    <property type="evidence" value="ECO:0007669"/>
    <property type="project" value="TreeGrafter"/>
</dbReference>
<comment type="similarity">
    <text evidence="2 9">Belongs to the Mediator complex subunit 14 family.</text>
</comment>
<evidence type="ECO:0000256" key="6">
    <source>
        <dbReference type="ARBA" id="ARBA00023163"/>
    </source>
</evidence>
<dbReference type="OrthoDB" id="205099at2759"/>
<comment type="subcellular location">
    <subcellularLocation>
        <location evidence="1 9">Nucleus</location>
    </subcellularLocation>
</comment>
<evidence type="ECO:0000259" key="10">
    <source>
        <dbReference type="Pfam" id="PF08638"/>
    </source>
</evidence>
<organism evidence="11">
    <name type="scientific">Rhizopus microsporus var. microsporus</name>
    <dbReference type="NCBI Taxonomy" id="86635"/>
    <lineage>
        <taxon>Eukaryota</taxon>
        <taxon>Fungi</taxon>
        <taxon>Fungi incertae sedis</taxon>
        <taxon>Mucoromycota</taxon>
        <taxon>Mucoromycotina</taxon>
        <taxon>Mucoromycetes</taxon>
        <taxon>Mucorales</taxon>
        <taxon>Mucorineae</taxon>
        <taxon>Rhizopodaceae</taxon>
        <taxon>Rhizopus</taxon>
    </lineage>
</organism>
<evidence type="ECO:0000256" key="9">
    <source>
        <dbReference type="RuleBase" id="RU365082"/>
    </source>
</evidence>
<keyword evidence="5 9" id="KW-0010">Activator</keyword>
<accession>A0A1X0QYF2</accession>
<feature type="domain" description="Mediator complex subunit MED14 N-terminal" evidence="10">
    <location>
        <begin position="44"/>
        <end position="164"/>
    </location>
</feature>
<dbReference type="InterPro" id="IPR055122">
    <property type="entry name" value="Med14_N"/>
</dbReference>
<sequence>MISLKSLIGKLVHKSYADLLTLTDTLPSMSDVEKKRQILNYTTFNIMAFLANQNKMFQDTVDYLHKIHIELPAARVRNFDIPTAVDVLTTGTYQRMPTKLKDMIHPPPFTDEEVLETFQQMNDTIRVRMLTEEVLPSPMQKYRIENGRIYFSIDNEFEVALTLMGQSHARRWWIVSLDILVQASSCEESASDLDISLSDAQKQHLRMNAQKQLIPPATAEGEENKATKLFFPLVNLYDYLHLCCLNMQLEMLHIQLLMLAKTKWLDQLKVQMDSSRAKLIITYWGGGSPAAHWARPQVTKKNMAITVRDESKGLIQKAGIGASVRLAETDPADKPKIVSLLKYPKNCLDILWGDSKDLHTNAKLLNASDLNAEELLLHATKYHSHCIKDKLRQLLQSQKEFLEDNGLYLLENQKDNENPLVIRYRHEKYISIDIDSRTGKVKAYETKNESNEENVKLAGLEDRLNNDPENIAKHLLWLRSDIVIREIISLAKLLNLQPYHPSQMNLRAEDFIKLFGDVIPSNKTEKYPSHCVFLQFSQFDNWYFVIATIKNEFKSWLCCLNIYQAVADLIYIDCDELRRKEAKKAVGSSKRQLEDDVEKASSQCDSKKRKLSRDLSVVVQHDYSDKFDR</sequence>
<protein>
    <recommendedName>
        <fullName evidence="3 9">Mediator of RNA polymerase II transcription subunit 14</fullName>
    </recommendedName>
    <alternativeName>
        <fullName evidence="8 9">Mediator complex subunit 14</fullName>
    </alternativeName>
</protein>
<dbReference type="GO" id="GO:0006357">
    <property type="term" value="P:regulation of transcription by RNA polymerase II"/>
    <property type="evidence" value="ECO:0007669"/>
    <property type="project" value="InterPro"/>
</dbReference>
<name>A0A1X0QYF2_RHIZD</name>
<reference evidence="11" key="1">
    <citation type="journal article" date="2016" name="Proc. Natl. Acad. Sci. U.S.A.">
        <title>Lipid metabolic changes in an early divergent fungus govern the establishment of a mutualistic symbiosis with endobacteria.</title>
        <authorList>
            <person name="Lastovetsky O.A."/>
            <person name="Gaspar M.L."/>
            <person name="Mondo S.J."/>
            <person name="LaButti K.M."/>
            <person name="Sandor L."/>
            <person name="Grigoriev I.V."/>
            <person name="Henry S.A."/>
            <person name="Pawlowska T.E."/>
        </authorList>
    </citation>
    <scope>NUCLEOTIDE SEQUENCE [LARGE SCALE GENOMIC DNA]</scope>
    <source>
        <strain evidence="11">ATCC 52814</strain>
    </source>
</reference>
<dbReference type="AlphaFoldDB" id="A0A1X0QYF2"/>
<keyword evidence="4 9" id="KW-0805">Transcription regulation</keyword>
<gene>
    <name evidence="11" type="ORF">BCV72DRAFT_210580</name>
</gene>
<dbReference type="Pfam" id="PF08638">
    <property type="entry name" value="Med14"/>
    <property type="match status" value="2"/>
</dbReference>
<dbReference type="GO" id="GO:0003712">
    <property type="term" value="F:transcription coregulator activity"/>
    <property type="evidence" value="ECO:0007669"/>
    <property type="project" value="UniProtKB-UniRule"/>
</dbReference>
<dbReference type="EMBL" id="KV921961">
    <property type="protein sequence ID" value="ORE04782.1"/>
    <property type="molecule type" value="Genomic_DNA"/>
</dbReference>
<dbReference type="VEuPathDB" id="FungiDB:BCV72DRAFT_210580"/>
<keyword evidence="6 9" id="KW-0804">Transcription</keyword>
<comment type="subunit">
    <text evidence="9">Component of the Mediator complex.</text>
</comment>
<comment type="function">
    <text evidence="9">Component of the Mediator complex, a coactivator involved in the regulated transcription of nearly all RNA polymerase II-dependent genes. Mediator functions as a bridge to convey information from gene-specific regulatory proteins to the basal RNA polymerase II transcription machinery. Mediator is recruited to promoters by direct interactions with regulatory proteins and serves as a scaffold for the assembly of a functional preinitiation complex with RNA polymerase II and the general transcription factors.</text>
</comment>
<dbReference type="PANTHER" id="PTHR12809">
    <property type="entry name" value="MEDIATOR COMPLEX SUBUNIT"/>
    <property type="match status" value="1"/>
</dbReference>
<evidence type="ECO:0000256" key="5">
    <source>
        <dbReference type="ARBA" id="ARBA00023159"/>
    </source>
</evidence>
<evidence type="ECO:0000313" key="11">
    <source>
        <dbReference type="EMBL" id="ORE04782.1"/>
    </source>
</evidence>